<dbReference type="Gene3D" id="3.40.1010.10">
    <property type="entry name" value="Cobalt-precorrin-4 Transmethylase, Domain 1"/>
    <property type="match status" value="1"/>
</dbReference>
<dbReference type="InterPro" id="IPR008189">
    <property type="entry name" value="rRNA_ssu_MeTfrase_I"/>
</dbReference>
<dbReference type="Proteomes" id="UP000284731">
    <property type="component" value="Unassembled WGS sequence"/>
</dbReference>
<comment type="catalytic activity">
    <reaction evidence="6">
        <text>cytidine(1402) in 16S rRNA + S-adenosyl-L-methionine = 2'-O-methylcytidine(1402) in 16S rRNA + S-adenosyl-L-homocysteine + H(+)</text>
        <dbReference type="Rhea" id="RHEA:42924"/>
        <dbReference type="Rhea" id="RHEA-COMP:10285"/>
        <dbReference type="Rhea" id="RHEA-COMP:10286"/>
        <dbReference type="ChEBI" id="CHEBI:15378"/>
        <dbReference type="ChEBI" id="CHEBI:57856"/>
        <dbReference type="ChEBI" id="CHEBI:59789"/>
        <dbReference type="ChEBI" id="CHEBI:74495"/>
        <dbReference type="ChEBI" id="CHEBI:82748"/>
        <dbReference type="EC" id="2.1.1.198"/>
    </reaction>
</comment>
<dbReference type="FunFam" id="3.30.950.10:FF:000002">
    <property type="entry name" value="Ribosomal RNA small subunit methyltransferase I"/>
    <property type="match status" value="1"/>
</dbReference>
<dbReference type="InterPro" id="IPR000878">
    <property type="entry name" value="4pyrrol_Mease"/>
</dbReference>
<dbReference type="PROSITE" id="PS01296">
    <property type="entry name" value="RSMI"/>
    <property type="match status" value="1"/>
</dbReference>
<dbReference type="PANTHER" id="PTHR46111:SF1">
    <property type="entry name" value="RIBOSOMAL RNA SMALL SUBUNIT METHYLTRANSFERASE I"/>
    <property type="match status" value="1"/>
</dbReference>
<evidence type="ECO:0000256" key="2">
    <source>
        <dbReference type="ARBA" id="ARBA00022552"/>
    </source>
</evidence>
<organism evidence="8 9">
    <name type="scientific">Solobacterium moorei</name>
    <dbReference type="NCBI Taxonomy" id="102148"/>
    <lineage>
        <taxon>Bacteria</taxon>
        <taxon>Bacillati</taxon>
        <taxon>Bacillota</taxon>
        <taxon>Erysipelotrichia</taxon>
        <taxon>Erysipelotrichales</taxon>
        <taxon>Erysipelotrichaceae</taxon>
        <taxon>Solobacterium</taxon>
    </lineage>
</organism>
<evidence type="ECO:0000256" key="3">
    <source>
        <dbReference type="ARBA" id="ARBA00022603"/>
    </source>
</evidence>
<evidence type="ECO:0000259" key="7">
    <source>
        <dbReference type="Pfam" id="PF00590"/>
    </source>
</evidence>
<dbReference type="CDD" id="cd11648">
    <property type="entry name" value="RsmI"/>
    <property type="match status" value="1"/>
</dbReference>
<reference evidence="8 9" key="1">
    <citation type="submission" date="2018-08" db="EMBL/GenBank/DDBJ databases">
        <title>A genome reference for cultivated species of the human gut microbiota.</title>
        <authorList>
            <person name="Zou Y."/>
            <person name="Xue W."/>
            <person name="Luo G."/>
        </authorList>
    </citation>
    <scope>NUCLEOTIDE SEQUENCE [LARGE SCALE GENOMIC DNA]</scope>
    <source>
        <strain evidence="8 9">AF18-46</strain>
    </source>
</reference>
<feature type="domain" description="Tetrapyrrole methylase" evidence="7">
    <location>
        <begin position="13"/>
        <end position="212"/>
    </location>
</feature>
<dbReference type="FunFam" id="3.40.1010.10:FF:000007">
    <property type="entry name" value="Ribosomal RNA small subunit methyltransferase I"/>
    <property type="match status" value="1"/>
</dbReference>
<dbReference type="InterPro" id="IPR014776">
    <property type="entry name" value="4pyrrole_Mease_sub2"/>
</dbReference>
<dbReference type="Pfam" id="PF00590">
    <property type="entry name" value="TP_methylase"/>
    <property type="match status" value="1"/>
</dbReference>
<evidence type="ECO:0000313" key="8">
    <source>
        <dbReference type="EMBL" id="RGT57649.1"/>
    </source>
</evidence>
<dbReference type="InterPro" id="IPR014777">
    <property type="entry name" value="4pyrrole_Mease_sub1"/>
</dbReference>
<evidence type="ECO:0000256" key="1">
    <source>
        <dbReference type="ARBA" id="ARBA00022490"/>
    </source>
</evidence>
<protein>
    <recommendedName>
        <fullName evidence="6">Ribosomal RNA small subunit methyltransferase I</fullName>
        <ecNumber evidence="6">2.1.1.198</ecNumber>
    </recommendedName>
    <alternativeName>
        <fullName evidence="6">16S rRNA 2'-O-ribose C1402 methyltransferase</fullName>
    </alternativeName>
    <alternativeName>
        <fullName evidence="6">rRNA (cytidine-2'-O-)-methyltransferase RsmI</fullName>
    </alternativeName>
</protein>
<dbReference type="AlphaFoldDB" id="A0A412PHK8"/>
<gene>
    <name evidence="6 8" type="primary">rsmI</name>
    <name evidence="8" type="ORF">DWX20_00965</name>
</gene>
<keyword evidence="2 6" id="KW-0698">rRNA processing</keyword>
<evidence type="ECO:0000313" key="9">
    <source>
        <dbReference type="Proteomes" id="UP000284731"/>
    </source>
</evidence>
<dbReference type="InterPro" id="IPR018063">
    <property type="entry name" value="SAM_MeTrfase_RsmI_CS"/>
</dbReference>
<evidence type="ECO:0000256" key="5">
    <source>
        <dbReference type="ARBA" id="ARBA00022691"/>
    </source>
</evidence>
<keyword evidence="5 6" id="KW-0949">S-adenosyl-L-methionine</keyword>
<accession>A0A412PHK8</accession>
<proteinExistence type="inferred from homology"/>
<evidence type="ECO:0000256" key="6">
    <source>
        <dbReference type="HAMAP-Rule" id="MF_01877"/>
    </source>
</evidence>
<dbReference type="Gene3D" id="3.30.950.10">
    <property type="entry name" value="Methyltransferase, Cobalt-precorrin-4 Transmethylase, Domain 2"/>
    <property type="match status" value="1"/>
</dbReference>
<comment type="function">
    <text evidence="6">Catalyzes the 2'-O-methylation of the ribose of cytidine 1402 (C1402) in 16S rRNA.</text>
</comment>
<name>A0A412PHK8_9FIRM</name>
<keyword evidence="1 6" id="KW-0963">Cytoplasm</keyword>
<dbReference type="GO" id="GO:0005737">
    <property type="term" value="C:cytoplasm"/>
    <property type="evidence" value="ECO:0007669"/>
    <property type="project" value="UniProtKB-SubCell"/>
</dbReference>
<dbReference type="NCBIfam" id="TIGR00096">
    <property type="entry name" value="16S rRNA (cytidine(1402)-2'-O)-methyltransferase"/>
    <property type="match status" value="1"/>
</dbReference>
<sequence length="289" mass="31898">MNRQKSFENEKPTLYLVPTPIGNLNEMTPRAIDVLNSVDVIACEDTRNSGQLLKHFDISKRLIAYQNFNEASSTKGIINLLSQGNNIALISDAGYPLINDPGQRVVSEVTALGYNVVPISGCSAFLNALVASGLIVQPFIFIGFLPPSTHDCVKKLRLYQSYPMTLIMYEAPHRIEKMLQSCLDVLGDRHICIGRELTKVHEEFIRGTISEILPIASELKGEMVVVIEGNQDDYEKDIDMGQILNMVNTSIKSGMSTSAAIKEVAKQTGIPKNQIYDLVHGKTDQKGVC</sequence>
<comment type="similarity">
    <text evidence="6">Belongs to the methyltransferase superfamily. RsmI family.</text>
</comment>
<comment type="subcellular location">
    <subcellularLocation>
        <location evidence="6">Cytoplasm</location>
    </subcellularLocation>
</comment>
<dbReference type="EC" id="2.1.1.198" evidence="6"/>
<dbReference type="HAMAP" id="MF_01877">
    <property type="entry name" value="16SrRNA_methyltr_I"/>
    <property type="match status" value="1"/>
</dbReference>
<evidence type="ECO:0000256" key="4">
    <source>
        <dbReference type="ARBA" id="ARBA00022679"/>
    </source>
</evidence>
<dbReference type="GO" id="GO:0070677">
    <property type="term" value="F:rRNA (cytosine-2'-O-)-methyltransferase activity"/>
    <property type="evidence" value="ECO:0007669"/>
    <property type="project" value="UniProtKB-UniRule"/>
</dbReference>
<dbReference type="RefSeq" id="WP_118764139.1">
    <property type="nucleotide sequence ID" value="NZ_CABJCF010000001.1"/>
</dbReference>
<dbReference type="EMBL" id="QRWX01000001">
    <property type="protein sequence ID" value="RGT57649.1"/>
    <property type="molecule type" value="Genomic_DNA"/>
</dbReference>
<keyword evidence="3 6" id="KW-0489">Methyltransferase</keyword>
<dbReference type="SUPFAM" id="SSF53790">
    <property type="entry name" value="Tetrapyrrole methylase"/>
    <property type="match status" value="1"/>
</dbReference>
<keyword evidence="4 6" id="KW-0808">Transferase</keyword>
<dbReference type="InterPro" id="IPR035996">
    <property type="entry name" value="4pyrrol_Methylase_sf"/>
</dbReference>
<dbReference type="PANTHER" id="PTHR46111">
    <property type="entry name" value="RIBOSOMAL RNA SMALL SUBUNIT METHYLTRANSFERASE I"/>
    <property type="match status" value="1"/>
</dbReference>
<comment type="caution">
    <text evidence="8">The sequence shown here is derived from an EMBL/GenBank/DDBJ whole genome shotgun (WGS) entry which is preliminary data.</text>
</comment>
<dbReference type="PIRSF" id="PIRSF005917">
    <property type="entry name" value="MTase_YraL"/>
    <property type="match status" value="1"/>
</dbReference>